<gene>
    <name evidence="1" type="ORF">ACFFUT_09985</name>
</gene>
<dbReference type="NCBIfam" id="NF003814">
    <property type="entry name" value="PRK05406.1-3"/>
    <property type="match status" value="1"/>
</dbReference>
<evidence type="ECO:0000313" key="2">
    <source>
        <dbReference type="Proteomes" id="UP001589683"/>
    </source>
</evidence>
<accession>A0ABV5JF78</accession>
<dbReference type="Proteomes" id="UP001589683">
    <property type="component" value="Unassembled WGS sequence"/>
</dbReference>
<dbReference type="Gene3D" id="3.20.20.370">
    <property type="entry name" value="Glycoside hydrolase/deacetylase"/>
    <property type="match status" value="1"/>
</dbReference>
<organism evidence="1 2">
    <name type="scientific">Pseudohalocynthiibacter aestuariivivens</name>
    <dbReference type="NCBI Taxonomy" id="1591409"/>
    <lineage>
        <taxon>Bacteria</taxon>
        <taxon>Pseudomonadati</taxon>
        <taxon>Pseudomonadota</taxon>
        <taxon>Alphaproteobacteria</taxon>
        <taxon>Rhodobacterales</taxon>
        <taxon>Paracoccaceae</taxon>
        <taxon>Pseudohalocynthiibacter</taxon>
    </lineage>
</organism>
<dbReference type="PANTHER" id="PTHR30292:SF0">
    <property type="entry name" value="5-OXOPROLINASE SUBUNIT A"/>
    <property type="match status" value="1"/>
</dbReference>
<dbReference type="InterPro" id="IPR005501">
    <property type="entry name" value="LamB/YcsF/PxpA-like"/>
</dbReference>
<comment type="caution">
    <text evidence="1">The sequence shown here is derived from an EMBL/GenBank/DDBJ whole genome shotgun (WGS) entry which is preliminary data.</text>
</comment>
<name>A0ABV5JF78_9RHOB</name>
<protein>
    <submittedName>
        <fullName evidence="1">LamB/YcsF family protein</fullName>
    </submittedName>
</protein>
<keyword evidence="2" id="KW-1185">Reference proteome</keyword>
<dbReference type="PANTHER" id="PTHR30292">
    <property type="entry name" value="UNCHARACTERIZED PROTEIN YBGL-RELATED"/>
    <property type="match status" value="1"/>
</dbReference>
<dbReference type="InterPro" id="IPR011330">
    <property type="entry name" value="Glyco_hydro/deAcase_b/a-brl"/>
</dbReference>
<proteinExistence type="predicted"/>
<dbReference type="EMBL" id="JBHMEA010000038">
    <property type="protein sequence ID" value="MFB9232110.1"/>
    <property type="molecule type" value="Genomic_DNA"/>
</dbReference>
<dbReference type="NCBIfam" id="NF003816">
    <property type="entry name" value="PRK05406.1-5"/>
    <property type="match status" value="1"/>
</dbReference>
<dbReference type="RefSeq" id="WP_213889981.1">
    <property type="nucleotide sequence ID" value="NZ_JAGFNU010000008.1"/>
</dbReference>
<sequence>MKQIDLNADLGEGYGPWKIGDDAAMMRIVTSANIACGGHAGDNSTMFEALSCAKENGVSIGAHPGFEDREGFGRRRLPLTMAEVERLSAAQIGALCGVAALAGTEVAYVKPHGALCNWAAEVADVADAIVRAVVAVMGSDAALLAISGTELEKSGLRHGLRTYSEIFADRGYTSGGLLVPRGTEGAMIHDEAVATQRLLGFFESGLMPTVGGEPVALKAHSICVHGDGPRALDIAGNLRAALETAGHAVKPFAASIPA</sequence>
<evidence type="ECO:0000313" key="1">
    <source>
        <dbReference type="EMBL" id="MFB9232110.1"/>
    </source>
</evidence>
<dbReference type="Pfam" id="PF03746">
    <property type="entry name" value="LamB_YcsF"/>
    <property type="match status" value="1"/>
</dbReference>
<reference evidence="1 2" key="1">
    <citation type="submission" date="2024-09" db="EMBL/GenBank/DDBJ databases">
        <authorList>
            <person name="Sun Q."/>
            <person name="Mori K."/>
        </authorList>
    </citation>
    <scope>NUCLEOTIDE SEQUENCE [LARGE SCALE GENOMIC DNA]</scope>
    <source>
        <strain evidence="1 2">CECT 8726</strain>
    </source>
</reference>
<dbReference type="CDD" id="cd10787">
    <property type="entry name" value="LamB_YcsF_like"/>
    <property type="match status" value="1"/>
</dbReference>
<dbReference type="SUPFAM" id="SSF88713">
    <property type="entry name" value="Glycoside hydrolase/deacetylase"/>
    <property type="match status" value="1"/>
</dbReference>